<evidence type="ECO:0000313" key="2">
    <source>
        <dbReference type="Proteomes" id="UP000023435"/>
    </source>
</evidence>
<name>A0A108U4N1_9GAMM</name>
<dbReference type="EMBL" id="JAJA02000001">
    <property type="protein sequence ID" value="KWS02479.1"/>
    <property type="molecule type" value="Genomic_DNA"/>
</dbReference>
<comment type="caution">
    <text evidence="1">The sequence shown here is derived from an EMBL/GenBank/DDBJ whole genome shotgun (WGS) entry which is preliminary data.</text>
</comment>
<evidence type="ECO:0000313" key="1">
    <source>
        <dbReference type="EMBL" id="KWS02479.1"/>
    </source>
</evidence>
<accession>A0A108U4N1</accession>
<dbReference type="AlphaFoldDB" id="A0A108U4N1"/>
<dbReference type="Proteomes" id="UP000023435">
    <property type="component" value="Unassembled WGS sequence"/>
</dbReference>
<gene>
    <name evidence="1" type="ORF">AZ78_0023</name>
</gene>
<protein>
    <submittedName>
        <fullName evidence="1">Uncharacterized protein</fullName>
    </submittedName>
</protein>
<proteinExistence type="predicted"/>
<reference evidence="1 2" key="1">
    <citation type="journal article" date="2014" name="Genome Announc.">
        <title>Draft Genome Sequence of Lysobacter capsici AZ78, a Bacterium Antagonistic to Plant-Pathogenic Oomycetes.</title>
        <authorList>
            <person name="Puopolo G."/>
            <person name="Sonego P."/>
            <person name="Engelen K."/>
            <person name="Pertot I."/>
        </authorList>
    </citation>
    <scope>NUCLEOTIDE SEQUENCE [LARGE SCALE GENOMIC DNA]</scope>
    <source>
        <strain evidence="1 2">AZ78</strain>
    </source>
</reference>
<sequence length="109" mass="11381">MVTATVVLGLSEHCEATIPAFPAPFTCETELIGTRSGGSDSYHLYDTGMVDLAECVTGDDIAYCYADGAAPPSGIAFQCVAEIHRSLLDLFPATAQSWCGCASLKQAGE</sequence>
<organism evidence="1 2">
    <name type="scientific">Lysobacter capsici AZ78</name>
    <dbReference type="NCBI Taxonomy" id="1444315"/>
    <lineage>
        <taxon>Bacteria</taxon>
        <taxon>Pseudomonadati</taxon>
        <taxon>Pseudomonadota</taxon>
        <taxon>Gammaproteobacteria</taxon>
        <taxon>Lysobacterales</taxon>
        <taxon>Lysobacteraceae</taxon>
        <taxon>Lysobacter</taxon>
    </lineage>
</organism>
<keyword evidence="2" id="KW-1185">Reference proteome</keyword>